<organism evidence="5 6">
    <name type="scientific">Desulfomonile tiedjei</name>
    <dbReference type="NCBI Taxonomy" id="2358"/>
    <lineage>
        <taxon>Bacteria</taxon>
        <taxon>Pseudomonadati</taxon>
        <taxon>Thermodesulfobacteriota</taxon>
        <taxon>Desulfomonilia</taxon>
        <taxon>Desulfomonilales</taxon>
        <taxon>Desulfomonilaceae</taxon>
        <taxon>Desulfomonile</taxon>
    </lineage>
</organism>
<dbReference type="EC" id="5.3.1.6" evidence="5"/>
<dbReference type="InterPro" id="IPR004785">
    <property type="entry name" value="RpiB"/>
</dbReference>
<dbReference type="InterPro" id="IPR003500">
    <property type="entry name" value="RpiB_LacA_LacB"/>
</dbReference>
<proteinExistence type="inferred from homology"/>
<reference evidence="5" key="1">
    <citation type="submission" date="2020-07" db="EMBL/GenBank/DDBJ databases">
        <title>Huge and variable diversity of episymbiotic CPR bacteria and DPANN archaea in groundwater ecosystems.</title>
        <authorList>
            <person name="He C.Y."/>
            <person name="Keren R."/>
            <person name="Whittaker M."/>
            <person name="Farag I.F."/>
            <person name="Doudna J."/>
            <person name="Cate J.H.D."/>
            <person name="Banfield J.F."/>
        </authorList>
    </citation>
    <scope>NUCLEOTIDE SEQUENCE</scope>
    <source>
        <strain evidence="5">NC_groundwater_1664_Pr3_B-0.1um_52_9</strain>
    </source>
</reference>
<dbReference type="InterPro" id="IPR036569">
    <property type="entry name" value="RpiB_LacA_LacB_sf"/>
</dbReference>
<dbReference type="AlphaFoldDB" id="A0A9D6Z0R1"/>
<keyword evidence="2 5" id="KW-0413">Isomerase</keyword>
<gene>
    <name evidence="5" type="primary">rpiB</name>
    <name evidence="5" type="ORF">HY912_12025</name>
</gene>
<evidence type="ECO:0000313" key="6">
    <source>
        <dbReference type="Proteomes" id="UP000807825"/>
    </source>
</evidence>
<feature type="binding site" evidence="4">
    <location>
        <position position="110"/>
    </location>
    <ligand>
        <name>D-ribulose 5-phosphate</name>
        <dbReference type="ChEBI" id="CHEBI:58121"/>
    </ligand>
</feature>
<accession>A0A9D6Z0R1</accession>
<feature type="binding site" evidence="4">
    <location>
        <position position="137"/>
    </location>
    <ligand>
        <name>D-ribulose 5-phosphate</name>
        <dbReference type="ChEBI" id="CHEBI:58121"/>
    </ligand>
</feature>
<protein>
    <submittedName>
        <fullName evidence="5">Ribose 5-phosphate isomerase B</fullName>
        <ecNumber evidence="5">5.3.1.6</ecNumber>
    </submittedName>
</protein>
<dbReference type="SUPFAM" id="SSF89623">
    <property type="entry name" value="Ribose/Galactose isomerase RpiB/AlsB"/>
    <property type="match status" value="1"/>
</dbReference>
<feature type="binding site" evidence="4">
    <location>
        <position position="133"/>
    </location>
    <ligand>
        <name>D-ribulose 5-phosphate</name>
        <dbReference type="ChEBI" id="CHEBI:58121"/>
    </ligand>
</feature>
<evidence type="ECO:0000313" key="5">
    <source>
        <dbReference type="EMBL" id="MBI5250213.1"/>
    </source>
</evidence>
<comment type="similarity">
    <text evidence="1">Belongs to the LacAB/RpiB family.</text>
</comment>
<dbReference type="Proteomes" id="UP000807825">
    <property type="component" value="Unassembled WGS sequence"/>
</dbReference>
<feature type="active site" description="Proton acceptor" evidence="3">
    <location>
        <position position="66"/>
    </location>
</feature>
<dbReference type="PANTHER" id="PTHR30345">
    <property type="entry name" value="RIBOSE-5-PHOSPHATE ISOMERASE B"/>
    <property type="match status" value="1"/>
</dbReference>
<evidence type="ECO:0000256" key="2">
    <source>
        <dbReference type="ARBA" id="ARBA00023235"/>
    </source>
</evidence>
<dbReference type="GO" id="GO:0004751">
    <property type="term" value="F:ribose-5-phosphate isomerase activity"/>
    <property type="evidence" value="ECO:0007669"/>
    <property type="project" value="UniProtKB-EC"/>
</dbReference>
<evidence type="ECO:0000256" key="1">
    <source>
        <dbReference type="ARBA" id="ARBA00008754"/>
    </source>
</evidence>
<dbReference type="NCBIfam" id="TIGR00689">
    <property type="entry name" value="rpiB_lacA_lacB"/>
    <property type="match status" value="1"/>
</dbReference>
<dbReference type="GO" id="GO:0009052">
    <property type="term" value="P:pentose-phosphate shunt, non-oxidative branch"/>
    <property type="evidence" value="ECO:0007669"/>
    <property type="project" value="TreeGrafter"/>
</dbReference>
<dbReference type="PANTHER" id="PTHR30345:SF0">
    <property type="entry name" value="DNA DAMAGE-REPAIR_TOLERATION PROTEIN DRT102"/>
    <property type="match status" value="1"/>
</dbReference>
<evidence type="ECO:0000256" key="4">
    <source>
        <dbReference type="PIRSR" id="PIRSR005384-2"/>
    </source>
</evidence>
<dbReference type="GO" id="GO:0019316">
    <property type="term" value="P:D-allose catabolic process"/>
    <property type="evidence" value="ECO:0007669"/>
    <property type="project" value="TreeGrafter"/>
</dbReference>
<feature type="binding site" evidence="4">
    <location>
        <begin position="67"/>
        <end position="71"/>
    </location>
    <ligand>
        <name>D-ribulose 5-phosphate</name>
        <dbReference type="ChEBI" id="CHEBI:58121"/>
    </ligand>
</feature>
<feature type="binding site" evidence="4">
    <location>
        <begin position="9"/>
        <end position="10"/>
    </location>
    <ligand>
        <name>D-ribulose 5-phosphate</name>
        <dbReference type="ChEBI" id="CHEBI:58121"/>
    </ligand>
</feature>
<feature type="binding site" evidence="4">
    <location>
        <position position="100"/>
    </location>
    <ligand>
        <name>D-ribulose 5-phosphate</name>
        <dbReference type="ChEBI" id="CHEBI:58121"/>
    </ligand>
</feature>
<feature type="active site" description="Proton donor" evidence="3">
    <location>
        <position position="99"/>
    </location>
</feature>
<name>A0A9D6Z0R1_9BACT</name>
<dbReference type="PIRSF" id="PIRSF005384">
    <property type="entry name" value="RpiB_LacA_B"/>
    <property type="match status" value="1"/>
</dbReference>
<dbReference type="NCBIfam" id="NF004051">
    <property type="entry name" value="PRK05571.1"/>
    <property type="match status" value="1"/>
</dbReference>
<dbReference type="EMBL" id="JACRDE010000317">
    <property type="protein sequence ID" value="MBI5250213.1"/>
    <property type="molecule type" value="Genomic_DNA"/>
</dbReference>
<sequence>MKPILMGSDHAGFPLKNLLMEALTSEGTPVLDVGCGDETSCDYPVFARELCERILSGQASRGILICGTGIGMSIAANRYHGIRAALCTTEFHARMSRAHNDSNVLIIGGRVTGSELALAILKVWMSTPFEGERHQRRIDLIEGC</sequence>
<comment type="caution">
    <text evidence="5">The sequence shown here is derived from an EMBL/GenBank/DDBJ whole genome shotgun (WGS) entry which is preliminary data.</text>
</comment>
<dbReference type="Pfam" id="PF02502">
    <property type="entry name" value="LacAB_rpiB"/>
    <property type="match status" value="1"/>
</dbReference>
<dbReference type="Gene3D" id="3.40.1400.10">
    <property type="entry name" value="Sugar-phosphate isomerase, RpiB/LacA/LacB"/>
    <property type="match status" value="1"/>
</dbReference>
<evidence type="ECO:0000256" key="3">
    <source>
        <dbReference type="PIRSR" id="PIRSR005384-1"/>
    </source>
</evidence>
<dbReference type="NCBIfam" id="TIGR01120">
    <property type="entry name" value="rpiB"/>
    <property type="match status" value="1"/>
</dbReference>